<comment type="caution">
    <text evidence="3">The sequence shown here is derived from an EMBL/GenBank/DDBJ whole genome shotgun (WGS) entry which is preliminary data.</text>
</comment>
<feature type="transmembrane region" description="Helical" evidence="2">
    <location>
        <begin position="20"/>
        <end position="42"/>
    </location>
</feature>
<reference evidence="3 4" key="1">
    <citation type="submission" date="2015-11" db="EMBL/GenBank/DDBJ databases">
        <authorList>
            <person name="Zhang Y."/>
            <person name="Guo Z."/>
        </authorList>
    </citation>
    <scope>NUCLEOTIDE SEQUENCE [LARGE SCALE GENOMIC DNA]</scope>
    <source>
        <strain evidence="4">gdw1</strain>
    </source>
</reference>
<accession>A0A1E2SJU1</accession>
<evidence type="ECO:0000313" key="3">
    <source>
        <dbReference type="EMBL" id="ODA89960.1"/>
    </source>
</evidence>
<dbReference type="Proteomes" id="UP000094426">
    <property type="component" value="Unassembled WGS sequence"/>
</dbReference>
<feature type="region of interest" description="Disordered" evidence="1">
    <location>
        <begin position="89"/>
        <end position="134"/>
    </location>
</feature>
<protein>
    <submittedName>
        <fullName evidence="3">Uncharacterized protein</fullName>
    </submittedName>
</protein>
<keyword evidence="2" id="KW-1133">Transmembrane helix</keyword>
<dbReference type="OrthoDB" id="4982928at2"/>
<dbReference type="RefSeq" id="WP_041767925.1">
    <property type="nucleotide sequence ID" value="NZ_LNZG01000023.1"/>
</dbReference>
<gene>
    <name evidence="3" type="ORF">ATY41_02665</name>
</gene>
<dbReference type="EMBL" id="LNZG01000023">
    <property type="protein sequence ID" value="ODA89960.1"/>
    <property type="molecule type" value="Genomic_DNA"/>
</dbReference>
<proteinExistence type="predicted"/>
<organism evidence="3 4">
    <name type="scientific">Leifsonia xyli subsp. xyli</name>
    <dbReference type="NCBI Taxonomy" id="59736"/>
    <lineage>
        <taxon>Bacteria</taxon>
        <taxon>Bacillati</taxon>
        <taxon>Actinomycetota</taxon>
        <taxon>Actinomycetes</taxon>
        <taxon>Micrococcales</taxon>
        <taxon>Microbacteriaceae</taxon>
        <taxon>Leifsonia</taxon>
    </lineage>
</organism>
<dbReference type="AlphaFoldDB" id="A0A1E2SJU1"/>
<feature type="transmembrane region" description="Helical" evidence="2">
    <location>
        <begin position="54"/>
        <end position="76"/>
    </location>
</feature>
<keyword evidence="2" id="KW-0812">Transmembrane</keyword>
<evidence type="ECO:0000256" key="1">
    <source>
        <dbReference type="SAM" id="MobiDB-lite"/>
    </source>
</evidence>
<name>A0A1E2SJU1_LEIXY</name>
<evidence type="ECO:0000313" key="4">
    <source>
        <dbReference type="Proteomes" id="UP000094426"/>
    </source>
</evidence>
<keyword evidence="2" id="KW-0472">Membrane</keyword>
<evidence type="ECO:0000256" key="2">
    <source>
        <dbReference type="SAM" id="Phobius"/>
    </source>
</evidence>
<sequence length="170" mass="18899">MSKHLTAEIPDIIHTGQRVLRTIIQAGIPAFLTFAVILPQVIDALGLPVTSKVYLWLVGLAAAITGIAAALTRIMAIPTINRWLTTIGLGTMKKPTPKPPPPHPPTRHRTPQRSHPQPANTQHRHPAPPISSQRLGGAGFCRAFRWWLGVEADTERVRDHLRRPWPTPWF</sequence>